<evidence type="ECO:0008006" key="3">
    <source>
        <dbReference type="Google" id="ProtNLM"/>
    </source>
</evidence>
<accession>A0A5C4X6A2</accession>
<dbReference type="Proteomes" id="UP000314223">
    <property type="component" value="Unassembled WGS sequence"/>
</dbReference>
<dbReference type="SUPFAM" id="SSF52980">
    <property type="entry name" value="Restriction endonuclease-like"/>
    <property type="match status" value="1"/>
</dbReference>
<dbReference type="EMBL" id="VDMQ01000001">
    <property type="protein sequence ID" value="TNM57932.1"/>
    <property type="molecule type" value="Genomic_DNA"/>
</dbReference>
<gene>
    <name evidence="1" type="ORF">FHQ09_01155</name>
</gene>
<protein>
    <recommendedName>
        <fullName evidence="3">DUF559 domain-containing protein</fullName>
    </recommendedName>
</protein>
<organism evidence="1 2">
    <name type="scientific">Brevibacterium sediminis</name>
    <dbReference type="NCBI Taxonomy" id="1857024"/>
    <lineage>
        <taxon>Bacteria</taxon>
        <taxon>Bacillati</taxon>
        <taxon>Actinomycetota</taxon>
        <taxon>Actinomycetes</taxon>
        <taxon>Micrococcales</taxon>
        <taxon>Brevibacteriaceae</taxon>
        <taxon>Brevibacterium</taxon>
    </lineage>
</organism>
<reference evidence="1 2" key="1">
    <citation type="submission" date="2019-06" db="EMBL/GenBank/DDBJ databases">
        <authorList>
            <person name="Mardanova A.M."/>
            <person name="Pudova D.S."/>
            <person name="Shagimardanova E.I."/>
            <person name="Gogoleva N.E."/>
            <person name="Lutfullin M.T."/>
            <person name="Hadieva G.F."/>
            <person name="Sharipova M.R."/>
        </authorList>
    </citation>
    <scope>NUCLEOTIDE SEQUENCE [LARGE SCALE GENOMIC DNA]</scope>
    <source>
        <strain evidence="1 2">MG-1</strain>
    </source>
</reference>
<dbReference type="InterPro" id="IPR011335">
    <property type="entry name" value="Restrct_endonuc-II-like"/>
</dbReference>
<evidence type="ECO:0000313" key="2">
    <source>
        <dbReference type="Proteomes" id="UP000314223"/>
    </source>
</evidence>
<proteinExistence type="predicted"/>
<sequence>MEDLRILVRSYVDRLPPDAVFSHRSALIVHGLPIPYVERDDVFAESVSPRSGVRLAKMLVRRRVSDRAGYEFVDGIPVTTVLQTLLDIARDCPLAFSVAALDAAVRSSVVTVEQMRSFSEAHPVRTGTRKIVKVLENVDARRESVAESICAVRLVEHSIPGFEPQVDIRDGAGKHLGRTDFANRRAKVIAEFDGAGKYHLDGADPQVTFERERRREYALRNEGWLVFRVRWSDLFSADLFLRIGESVRRRLVMDDSRREA</sequence>
<evidence type="ECO:0000313" key="1">
    <source>
        <dbReference type="EMBL" id="TNM57932.1"/>
    </source>
</evidence>
<dbReference type="AlphaFoldDB" id="A0A5C4X6A2"/>
<dbReference type="RefSeq" id="WP_139466989.1">
    <property type="nucleotide sequence ID" value="NZ_BMJG01000001.1"/>
</dbReference>
<name>A0A5C4X6A2_9MICO</name>
<comment type="caution">
    <text evidence="1">The sequence shown here is derived from an EMBL/GenBank/DDBJ whole genome shotgun (WGS) entry which is preliminary data.</text>
</comment>